<feature type="compositionally biased region" description="Acidic residues" evidence="3">
    <location>
        <begin position="566"/>
        <end position="581"/>
    </location>
</feature>
<accession>A0A6J0C601</accession>
<dbReference type="GO" id="GO:0046872">
    <property type="term" value="F:metal ion binding"/>
    <property type="evidence" value="ECO:0007669"/>
    <property type="project" value="InterPro"/>
</dbReference>
<dbReference type="CDD" id="cd12428">
    <property type="entry name" value="RRM_PARN"/>
    <property type="match status" value="1"/>
</dbReference>
<evidence type="ECO:0000256" key="2">
    <source>
        <dbReference type="SAM" id="Coils"/>
    </source>
</evidence>
<feature type="region of interest" description="Disordered" evidence="3">
    <location>
        <begin position="501"/>
        <end position="520"/>
    </location>
</feature>
<keyword evidence="4" id="KW-0812">Transmembrane</keyword>
<dbReference type="InterPro" id="IPR034042">
    <property type="entry name" value="PARN_R3H"/>
</dbReference>
<feature type="coiled-coil region" evidence="2">
    <location>
        <begin position="224"/>
        <end position="251"/>
    </location>
</feature>
<gene>
    <name evidence="7" type="primary">LOC107225900</name>
</gene>
<dbReference type="SUPFAM" id="SSF82708">
    <property type="entry name" value="R3H domain"/>
    <property type="match status" value="1"/>
</dbReference>
<keyword evidence="4" id="KW-1133">Transmembrane helix</keyword>
<evidence type="ECO:0000256" key="4">
    <source>
        <dbReference type="SAM" id="Phobius"/>
    </source>
</evidence>
<dbReference type="InterPro" id="IPR014789">
    <property type="entry name" value="PolyA-riboNase_RNA-binding"/>
</dbReference>
<dbReference type="Gene3D" id="3.30.1370.50">
    <property type="entry name" value="R3H-like domain"/>
    <property type="match status" value="1"/>
</dbReference>
<dbReference type="InterPro" id="IPR012337">
    <property type="entry name" value="RNaseH-like_sf"/>
</dbReference>
<dbReference type="Proteomes" id="UP000829291">
    <property type="component" value="Chromosome 5"/>
</dbReference>
<evidence type="ECO:0000313" key="7">
    <source>
        <dbReference type="RefSeq" id="XP_015522003.2"/>
    </source>
</evidence>
<feature type="region of interest" description="Disordered" evidence="3">
    <location>
        <begin position="651"/>
        <end position="724"/>
    </location>
</feature>
<dbReference type="Pfam" id="PF08675">
    <property type="entry name" value="RNA_bind"/>
    <property type="match status" value="1"/>
</dbReference>
<dbReference type="GO" id="GO:0004535">
    <property type="term" value="F:poly(A)-specific ribonuclease activity"/>
    <property type="evidence" value="ECO:0007669"/>
    <property type="project" value="InterPro"/>
</dbReference>
<dbReference type="Gene3D" id="3.30.70.330">
    <property type="match status" value="1"/>
</dbReference>
<dbReference type="GO" id="GO:1990431">
    <property type="term" value="P:priRNA 3'-end processing"/>
    <property type="evidence" value="ECO:0007669"/>
    <property type="project" value="TreeGrafter"/>
</dbReference>
<reference evidence="7" key="1">
    <citation type="submission" date="2025-08" db="UniProtKB">
        <authorList>
            <consortium name="RefSeq"/>
        </authorList>
    </citation>
    <scope>IDENTIFICATION</scope>
    <source>
        <tissue evidence="7">Thorax and Abdomen</tissue>
    </source>
</reference>
<dbReference type="GeneID" id="107225900"/>
<feature type="compositionally biased region" description="Basic and acidic residues" evidence="3">
    <location>
        <begin position="693"/>
        <end position="714"/>
    </location>
</feature>
<dbReference type="SUPFAM" id="SSF53098">
    <property type="entry name" value="Ribonuclease H-like"/>
    <property type="match status" value="1"/>
</dbReference>
<dbReference type="KEGG" id="nlo:107225900"/>
<dbReference type="Pfam" id="PF04857">
    <property type="entry name" value="CAF1"/>
    <property type="match status" value="1"/>
</dbReference>
<dbReference type="InterPro" id="IPR036397">
    <property type="entry name" value="RNaseH_sf"/>
</dbReference>
<dbReference type="GO" id="GO:0000289">
    <property type="term" value="P:nuclear-transcribed mRNA poly(A) tail shortening"/>
    <property type="evidence" value="ECO:0007669"/>
    <property type="project" value="TreeGrafter"/>
</dbReference>
<sequence length="787" mass="89406">MEVTRANFQNVLDDLDSVIENASFLAIDGEFTGLNSGPDTSAFDTPAQYYAKLRSGSMDFLLVQFGLSIFTYDADKKKYIQQSYNFYVFPRPLNRAAPDCRFMCQASSMSFLADRGFDFNKLFNKGIPYLTSAEEDKLGKKLEERQKARDDGLELIPIPDDDRPQIEEICTRINDFYNSEAEELTIDRCNAFIRRIIHQEARMRWPNKLRLEGKTDSSGQWLVVQKMGSKEEEEKKEVERKEKEQNDIKQAVGLSALLRKISDSGKLIVGHNMLLDLCHIVHQFFSTLPESYHEFKSLVHCLFPKLLDTKIMCQSSQFKESIPCSVLNALHETVSKSPYCIPEVDVVPDRSYTSSVEKYHEAGYDAYITGLCFISLSNYLGTLQTPEISVVLPDSPLLNPFINKLLITRLKDFPYIDLTGKDPNPRRDHVFHITFPKEWKLSDISQLFSPFGGIYVSWLTDTTAYVGLNRRDQSSAVNKHNFANQNIRLQKYAEHQALIEGKNHSPAHQGDRKRKLSSSDNITAMENTGRKPEVNGEQGQTVDNEGWETASDSPKMLNEDKNDRKDEEEEEEGEEGEEEETEVRKSNTDAIGDAENSASFLKLPKSEVAKKHSLARAKSNPICCSYEAKSLLEEKFDRSNNSWIVAGKRFVKSPGSTPSASPKAKRSPSKKQHARQKPCCGELSSSSNLTGAEKVEKFDKDSVNDDRNNLDKISNDAQTDNNQNFRRRDRNAVSNSECDKVELKKPSIKLLRSGRKRSENITSTRSMLIRIAQIVFVLLLIYVVIKF</sequence>
<dbReference type="PANTHER" id="PTHR15092">
    <property type="entry name" value="POLY A -SPECIFIC RIBONUCLEASE/TARGET OF EGR1, MEMBER 1"/>
    <property type="match status" value="1"/>
</dbReference>
<evidence type="ECO:0000256" key="3">
    <source>
        <dbReference type="SAM" id="MobiDB-lite"/>
    </source>
</evidence>
<dbReference type="Gene3D" id="3.30.420.10">
    <property type="entry name" value="Ribonuclease H-like superfamily/Ribonuclease H"/>
    <property type="match status" value="2"/>
</dbReference>
<organism evidence="7">
    <name type="scientific">Neodiprion lecontei</name>
    <name type="common">Redheaded pine sawfly</name>
    <dbReference type="NCBI Taxonomy" id="441921"/>
    <lineage>
        <taxon>Eukaryota</taxon>
        <taxon>Metazoa</taxon>
        <taxon>Ecdysozoa</taxon>
        <taxon>Arthropoda</taxon>
        <taxon>Hexapoda</taxon>
        <taxon>Insecta</taxon>
        <taxon>Pterygota</taxon>
        <taxon>Neoptera</taxon>
        <taxon>Endopterygota</taxon>
        <taxon>Hymenoptera</taxon>
        <taxon>Tenthredinoidea</taxon>
        <taxon>Diprionidae</taxon>
        <taxon>Diprioninae</taxon>
        <taxon>Neodiprion</taxon>
    </lineage>
</organism>
<evidence type="ECO:0000259" key="5">
    <source>
        <dbReference type="Pfam" id="PF08675"/>
    </source>
</evidence>
<keyword evidence="2" id="KW-0175">Coiled coil</keyword>
<keyword evidence="4" id="KW-0472">Membrane</keyword>
<dbReference type="AlphaFoldDB" id="A0A6J0C601"/>
<dbReference type="GO" id="GO:0003723">
    <property type="term" value="F:RNA binding"/>
    <property type="evidence" value="ECO:0007669"/>
    <property type="project" value="InterPro"/>
</dbReference>
<dbReference type="RefSeq" id="XP_015522003.2">
    <property type="nucleotide sequence ID" value="XM_015666517.2"/>
</dbReference>
<evidence type="ECO:0000313" key="6">
    <source>
        <dbReference type="Proteomes" id="UP000829291"/>
    </source>
</evidence>
<name>A0A6J0C601_NEOLC</name>
<dbReference type="PANTHER" id="PTHR15092:SF44">
    <property type="entry name" value="POLY(A)-SPECIFIC RIBONUCLEASE PARN"/>
    <property type="match status" value="1"/>
</dbReference>
<dbReference type="InterPro" id="IPR035979">
    <property type="entry name" value="RBD_domain_sf"/>
</dbReference>
<dbReference type="InterPro" id="IPR006941">
    <property type="entry name" value="RNase_CAF1"/>
</dbReference>
<comment type="similarity">
    <text evidence="1">Belongs to the CAF1 family.</text>
</comment>
<evidence type="ECO:0000256" key="1">
    <source>
        <dbReference type="ARBA" id="ARBA00008372"/>
    </source>
</evidence>
<feature type="transmembrane region" description="Helical" evidence="4">
    <location>
        <begin position="767"/>
        <end position="785"/>
    </location>
</feature>
<dbReference type="SUPFAM" id="SSF54928">
    <property type="entry name" value="RNA-binding domain, RBD"/>
    <property type="match status" value="1"/>
</dbReference>
<dbReference type="OrthoDB" id="1432093at2759"/>
<dbReference type="InterPro" id="IPR036867">
    <property type="entry name" value="R3H_dom_sf"/>
</dbReference>
<dbReference type="InterPro" id="IPR051181">
    <property type="entry name" value="CAF1_poly(A)_ribonucleases"/>
</dbReference>
<feature type="compositionally biased region" description="Basic residues" evidence="3">
    <location>
        <begin position="663"/>
        <end position="676"/>
    </location>
</feature>
<dbReference type="InterPro" id="IPR012677">
    <property type="entry name" value="Nucleotide-bd_a/b_plait_sf"/>
</dbReference>
<dbReference type="InParanoid" id="A0A6J0C601"/>
<dbReference type="CDD" id="cd02637">
    <property type="entry name" value="R3H_PARN"/>
    <property type="match status" value="1"/>
</dbReference>
<protein>
    <submittedName>
        <fullName evidence="7">Poly(A)-specific ribonuclease PARN</fullName>
    </submittedName>
</protein>
<feature type="region of interest" description="Disordered" evidence="3">
    <location>
        <begin position="525"/>
        <end position="617"/>
    </location>
</feature>
<dbReference type="GO" id="GO:0005634">
    <property type="term" value="C:nucleus"/>
    <property type="evidence" value="ECO:0007669"/>
    <property type="project" value="InterPro"/>
</dbReference>
<proteinExistence type="inferred from homology"/>
<keyword evidence="6" id="KW-1185">Reference proteome</keyword>
<dbReference type="GO" id="GO:1990432">
    <property type="term" value="P:siRNA 3'-end processing"/>
    <property type="evidence" value="ECO:0007669"/>
    <property type="project" value="TreeGrafter"/>
</dbReference>
<feature type="domain" description="Poly(A)-specific ribonuclease RNA-binding" evidence="5">
    <location>
        <begin position="420"/>
        <end position="497"/>
    </location>
</feature>
<dbReference type="GO" id="GO:0005737">
    <property type="term" value="C:cytoplasm"/>
    <property type="evidence" value="ECO:0007669"/>
    <property type="project" value="InterPro"/>
</dbReference>